<dbReference type="GO" id="GO:0004252">
    <property type="term" value="F:serine-type endopeptidase activity"/>
    <property type="evidence" value="ECO:0007669"/>
    <property type="project" value="InterPro"/>
</dbReference>
<dbReference type="PROSITE" id="PS00135">
    <property type="entry name" value="TRYPSIN_SER"/>
    <property type="match status" value="1"/>
</dbReference>
<comment type="caution">
    <text evidence="4">The sequence shown here is derived from an EMBL/GenBank/DDBJ whole genome shotgun (WGS) entry which is preliminary data.</text>
</comment>
<accession>A0A839FCC0</accession>
<keyword evidence="5" id="KW-1185">Reference proteome</keyword>
<dbReference type="InterPro" id="IPR051333">
    <property type="entry name" value="CLIP_Serine_Protease"/>
</dbReference>
<dbReference type="PANTHER" id="PTHR24260">
    <property type="match status" value="1"/>
</dbReference>
<dbReference type="PRINTS" id="PR00722">
    <property type="entry name" value="CHYMOTRYPSIN"/>
</dbReference>
<dbReference type="InterPro" id="IPR001314">
    <property type="entry name" value="Peptidase_S1A"/>
</dbReference>
<feature type="chain" id="PRO_5032436325" description="Peptidase S1 domain-containing protein" evidence="2">
    <location>
        <begin position="26"/>
        <end position="535"/>
    </location>
</feature>
<gene>
    <name evidence="4" type="ORF">FHW12_003961</name>
</gene>
<dbReference type="EMBL" id="JACGXL010000008">
    <property type="protein sequence ID" value="MBA8889714.1"/>
    <property type="molecule type" value="Genomic_DNA"/>
</dbReference>
<sequence length="535" mass="55257">MTYRGHRFGFVVGVSLAIAAVGAQADEASHDAEVKAEVARRVDRLSRLLSEESRRGDSLRIRAEDASPAKLSTDVRATASGSAFPLLLERPIDRSVVNGRIGRVTRAQKQAFIDTVAAKTAELKTSSSHLATWGQTIQQAPADQALDLAQAIVVPRDSAIVLATGGLSAATPGAIPLPVSPLPPGSTGLAPFIVGLGFATVDYPATAAILYTDTLSGTTSIQCTGALIAPNVVATAAHCVNAEGATLSGVYFQHGGVHDVVAAIAHPSFAFPRFDIALLTLKDDVTGIVPLALNTRAAVAPGTPAQIVGFGYHSGLGSEAIVRRTGMKFYGNVATSACDAAYQGQGLICWTFEARSGAALSGSTCNGDSGGPLLVVEDGAWRLAGLTSGGGADCTVGDRPVDTEIYAYADWIREQLAAMPASSGAPLEPSLQPATSNVQRFPFGEPARIFAQNATWARAFTVPPGTRVLRVAMNTIETGSTVHFQVGPHDATAACARDVDDVVTACEVQAPAAGAWDVSVAGIPGQEYQLVATAF</sequence>
<dbReference type="Pfam" id="PF00089">
    <property type="entry name" value="Trypsin"/>
    <property type="match status" value="1"/>
</dbReference>
<dbReference type="AlphaFoldDB" id="A0A839FCC0"/>
<dbReference type="SUPFAM" id="SSF50494">
    <property type="entry name" value="Trypsin-like serine proteases"/>
    <property type="match status" value="1"/>
</dbReference>
<reference evidence="4 5" key="1">
    <citation type="submission" date="2020-07" db="EMBL/GenBank/DDBJ databases">
        <title>Genomic Encyclopedia of Type Strains, Phase IV (KMG-V): Genome sequencing to study the core and pangenomes of soil and plant-associated prokaryotes.</title>
        <authorList>
            <person name="Whitman W."/>
        </authorList>
    </citation>
    <scope>NUCLEOTIDE SEQUENCE [LARGE SCALE GENOMIC DNA]</scope>
    <source>
        <strain evidence="4 5">RH2WT43</strain>
    </source>
</reference>
<feature type="signal peptide" evidence="2">
    <location>
        <begin position="1"/>
        <end position="25"/>
    </location>
</feature>
<evidence type="ECO:0000313" key="5">
    <source>
        <dbReference type="Proteomes" id="UP000550401"/>
    </source>
</evidence>
<dbReference type="InterPro" id="IPR001254">
    <property type="entry name" value="Trypsin_dom"/>
</dbReference>
<organism evidence="4 5">
    <name type="scientific">Dokdonella fugitiva</name>
    <dbReference type="NCBI Taxonomy" id="328517"/>
    <lineage>
        <taxon>Bacteria</taxon>
        <taxon>Pseudomonadati</taxon>
        <taxon>Pseudomonadota</taxon>
        <taxon>Gammaproteobacteria</taxon>
        <taxon>Lysobacterales</taxon>
        <taxon>Rhodanobacteraceae</taxon>
        <taxon>Dokdonella</taxon>
    </lineage>
</organism>
<evidence type="ECO:0000256" key="1">
    <source>
        <dbReference type="ARBA" id="ARBA00023157"/>
    </source>
</evidence>
<protein>
    <recommendedName>
        <fullName evidence="3">Peptidase S1 domain-containing protein</fullName>
    </recommendedName>
</protein>
<feature type="domain" description="Peptidase S1" evidence="3">
    <location>
        <begin position="163"/>
        <end position="417"/>
    </location>
</feature>
<proteinExistence type="predicted"/>
<keyword evidence="1" id="KW-1015">Disulfide bond</keyword>
<evidence type="ECO:0000313" key="4">
    <source>
        <dbReference type="EMBL" id="MBA8889714.1"/>
    </source>
</evidence>
<name>A0A839FCC0_9GAMM</name>
<dbReference type="PROSITE" id="PS50240">
    <property type="entry name" value="TRYPSIN_DOM"/>
    <property type="match status" value="1"/>
</dbReference>
<dbReference type="Proteomes" id="UP000550401">
    <property type="component" value="Unassembled WGS sequence"/>
</dbReference>
<dbReference type="InterPro" id="IPR009003">
    <property type="entry name" value="Peptidase_S1_PA"/>
</dbReference>
<evidence type="ECO:0000256" key="2">
    <source>
        <dbReference type="SAM" id="SignalP"/>
    </source>
</evidence>
<dbReference type="RefSeq" id="WP_182532757.1">
    <property type="nucleotide sequence ID" value="NZ_JACGXL010000008.1"/>
</dbReference>
<evidence type="ECO:0000259" key="3">
    <source>
        <dbReference type="PROSITE" id="PS50240"/>
    </source>
</evidence>
<dbReference type="SMART" id="SM00020">
    <property type="entry name" value="Tryp_SPc"/>
    <property type="match status" value="1"/>
</dbReference>
<dbReference type="InterPro" id="IPR043504">
    <property type="entry name" value="Peptidase_S1_PA_chymotrypsin"/>
</dbReference>
<dbReference type="PANTHER" id="PTHR24260:SF132">
    <property type="entry name" value="PEPTIDASE S1 DOMAIN-CONTAINING PROTEIN"/>
    <property type="match status" value="1"/>
</dbReference>
<keyword evidence="2" id="KW-0732">Signal</keyword>
<dbReference type="Gene3D" id="2.40.10.10">
    <property type="entry name" value="Trypsin-like serine proteases"/>
    <property type="match status" value="1"/>
</dbReference>
<dbReference type="InterPro" id="IPR033116">
    <property type="entry name" value="TRYPSIN_SER"/>
</dbReference>
<dbReference type="GO" id="GO:0006508">
    <property type="term" value="P:proteolysis"/>
    <property type="evidence" value="ECO:0007669"/>
    <property type="project" value="InterPro"/>
</dbReference>